<sequence length="378" mass="43023">MLLLLWPQVHFFNANKHEAPALSKLTCLTMWFLMIDLSRVNSSVGCFKTNGHFEKANTERRYLTTAMQYLLGIMFDIAPILTNQNKIKARVDGRAVPVCKCVNLKNTRRDQGEPEQRWENCGSSRVAGRLKKLVKVVVALVRQRMLATVRRRLAGVVGVVYGVNRPVQTLILGTRHGVVGKAEAFGVFDRWHTFDVVDHIVHNVHLASSNGRQSGKIETEKMVLIQNQLTDSSTVDGQWSPVAELGIFDDQTCDVGLRQPVGFDSCRFDDGHIFQAHLKQWIFSPKSNRRLLRHFQQTVDNGQTDQFVHRAEHLAVDEQSAVVQNHRLSMASQIVDQTQRFAIAHTNHGRVERQNRRTVASRKGRGRARAFGQQWFDR</sequence>
<dbReference type="AlphaFoldDB" id="A0A0V1AS53"/>
<proteinExistence type="predicted"/>
<evidence type="ECO:0000313" key="2">
    <source>
        <dbReference type="Proteomes" id="UP000054776"/>
    </source>
</evidence>
<evidence type="ECO:0000313" key="1">
    <source>
        <dbReference type="EMBL" id="KRY27633.1"/>
    </source>
</evidence>
<protein>
    <submittedName>
        <fullName evidence="1">Uncharacterized protein</fullName>
    </submittedName>
</protein>
<dbReference type="Proteomes" id="UP000054776">
    <property type="component" value="Unassembled WGS sequence"/>
</dbReference>
<organism evidence="1 2">
    <name type="scientific">Trichinella spiralis</name>
    <name type="common">Trichina worm</name>
    <dbReference type="NCBI Taxonomy" id="6334"/>
    <lineage>
        <taxon>Eukaryota</taxon>
        <taxon>Metazoa</taxon>
        <taxon>Ecdysozoa</taxon>
        <taxon>Nematoda</taxon>
        <taxon>Enoplea</taxon>
        <taxon>Dorylaimia</taxon>
        <taxon>Trichinellida</taxon>
        <taxon>Trichinellidae</taxon>
        <taxon>Trichinella</taxon>
    </lineage>
</organism>
<reference evidence="1 2" key="1">
    <citation type="submission" date="2015-01" db="EMBL/GenBank/DDBJ databases">
        <title>Evolution of Trichinella species and genotypes.</title>
        <authorList>
            <person name="Korhonen P.K."/>
            <person name="Edoardo P."/>
            <person name="Giuseppe L.R."/>
            <person name="Gasser R.B."/>
        </authorList>
    </citation>
    <scope>NUCLEOTIDE SEQUENCE [LARGE SCALE GENOMIC DNA]</scope>
    <source>
        <strain evidence="1">ISS3</strain>
    </source>
</reference>
<gene>
    <name evidence="1" type="ORF">T01_11010</name>
</gene>
<accession>A0A0V1AS53</accession>
<keyword evidence="2" id="KW-1185">Reference proteome</keyword>
<name>A0A0V1AS53_TRISP</name>
<comment type="caution">
    <text evidence="1">The sequence shown here is derived from an EMBL/GenBank/DDBJ whole genome shotgun (WGS) entry which is preliminary data.</text>
</comment>
<dbReference type="InParanoid" id="A0A0V1AS53"/>
<dbReference type="EMBL" id="JYDH01000242">
    <property type="protein sequence ID" value="KRY27633.1"/>
    <property type="molecule type" value="Genomic_DNA"/>
</dbReference>
<dbReference type="OrthoDB" id="10438380at2759"/>